<sequence>MEKKENIKRKEMDQQHGYRHKEKCRKADQLRKQMVLLYRNNIPMRIDVLLLPDCNHGHLEASTVEGANLSHPENCILIERWDHVDSYIQPKCSNFIKTQTWHI</sequence>
<feature type="region of interest" description="Disordered" evidence="1">
    <location>
        <begin position="1"/>
        <end position="23"/>
    </location>
</feature>
<organism evidence="2 3">
    <name type="scientific">Tegillarca granosa</name>
    <name type="common">Malaysian cockle</name>
    <name type="synonym">Anadara granosa</name>
    <dbReference type="NCBI Taxonomy" id="220873"/>
    <lineage>
        <taxon>Eukaryota</taxon>
        <taxon>Metazoa</taxon>
        <taxon>Spiralia</taxon>
        <taxon>Lophotrochozoa</taxon>
        <taxon>Mollusca</taxon>
        <taxon>Bivalvia</taxon>
        <taxon>Autobranchia</taxon>
        <taxon>Pteriomorphia</taxon>
        <taxon>Arcoida</taxon>
        <taxon>Arcoidea</taxon>
        <taxon>Arcidae</taxon>
        <taxon>Tegillarca</taxon>
    </lineage>
</organism>
<dbReference type="EMBL" id="JARBDR010000496">
    <property type="protein sequence ID" value="KAJ8311528.1"/>
    <property type="molecule type" value="Genomic_DNA"/>
</dbReference>
<comment type="caution">
    <text evidence="2">The sequence shown here is derived from an EMBL/GenBank/DDBJ whole genome shotgun (WGS) entry which is preliminary data.</text>
</comment>
<evidence type="ECO:0000313" key="3">
    <source>
        <dbReference type="Proteomes" id="UP001217089"/>
    </source>
</evidence>
<reference evidence="2 3" key="1">
    <citation type="submission" date="2022-12" db="EMBL/GenBank/DDBJ databases">
        <title>Chromosome-level genome of Tegillarca granosa.</title>
        <authorList>
            <person name="Kim J."/>
        </authorList>
    </citation>
    <scope>NUCLEOTIDE SEQUENCE [LARGE SCALE GENOMIC DNA]</scope>
    <source>
        <strain evidence="2">Teg-2019</strain>
        <tissue evidence="2">Adductor muscle</tissue>
    </source>
</reference>
<accession>A0ABQ9F2A0</accession>
<proteinExistence type="predicted"/>
<feature type="compositionally biased region" description="Basic and acidic residues" evidence="1">
    <location>
        <begin position="1"/>
        <end position="16"/>
    </location>
</feature>
<name>A0ABQ9F2A0_TEGGR</name>
<evidence type="ECO:0000313" key="2">
    <source>
        <dbReference type="EMBL" id="KAJ8311528.1"/>
    </source>
</evidence>
<keyword evidence="3" id="KW-1185">Reference proteome</keyword>
<dbReference type="Proteomes" id="UP001217089">
    <property type="component" value="Unassembled WGS sequence"/>
</dbReference>
<gene>
    <name evidence="2" type="ORF">KUTeg_010883</name>
</gene>
<protein>
    <submittedName>
        <fullName evidence="2">Uncharacterized protein</fullName>
    </submittedName>
</protein>
<evidence type="ECO:0000256" key="1">
    <source>
        <dbReference type="SAM" id="MobiDB-lite"/>
    </source>
</evidence>